<dbReference type="Gene3D" id="3.10.110.10">
    <property type="entry name" value="Ubiquitin Conjugating Enzyme"/>
    <property type="match status" value="1"/>
</dbReference>
<protein>
    <recommendedName>
        <fullName evidence="3">UBC core domain-containing protein</fullName>
    </recommendedName>
</protein>
<feature type="region of interest" description="Disordered" evidence="2">
    <location>
        <begin position="157"/>
        <end position="178"/>
    </location>
</feature>
<comment type="caution">
    <text evidence="4">The sequence shown here is derived from an EMBL/GenBank/DDBJ whole genome shotgun (WGS) entry which is preliminary data.</text>
</comment>
<evidence type="ECO:0000313" key="5">
    <source>
        <dbReference type="Proteomes" id="UP001322138"/>
    </source>
</evidence>
<evidence type="ECO:0000256" key="1">
    <source>
        <dbReference type="ARBA" id="ARBA00022786"/>
    </source>
</evidence>
<dbReference type="InterPro" id="IPR016135">
    <property type="entry name" value="UBQ-conjugating_enzyme/RWD"/>
</dbReference>
<dbReference type="RefSeq" id="XP_062729818.1">
    <property type="nucleotide sequence ID" value="XM_062881155.1"/>
</dbReference>
<keyword evidence="1" id="KW-0833">Ubl conjugation pathway</keyword>
<dbReference type="Pfam" id="PF00179">
    <property type="entry name" value="UQ_con"/>
    <property type="match status" value="1"/>
</dbReference>
<keyword evidence="5" id="KW-1185">Reference proteome</keyword>
<accession>A0ABR0FD46</accession>
<name>A0ABR0FD46_9PEZI</name>
<dbReference type="GeneID" id="87900637"/>
<dbReference type="SMART" id="SM00212">
    <property type="entry name" value="UBCc"/>
    <property type="match status" value="1"/>
</dbReference>
<evidence type="ECO:0000313" key="4">
    <source>
        <dbReference type="EMBL" id="KAK4640842.1"/>
    </source>
</evidence>
<dbReference type="EMBL" id="JAFFGZ010000008">
    <property type="protein sequence ID" value="KAK4640842.1"/>
    <property type="molecule type" value="Genomic_DNA"/>
</dbReference>
<dbReference type="PROSITE" id="PS50127">
    <property type="entry name" value="UBC_2"/>
    <property type="match status" value="1"/>
</dbReference>
<evidence type="ECO:0000256" key="2">
    <source>
        <dbReference type="SAM" id="MobiDB-lite"/>
    </source>
</evidence>
<gene>
    <name evidence="4" type="ORF">QC761_607130</name>
</gene>
<feature type="domain" description="UBC core" evidence="3">
    <location>
        <begin position="2"/>
        <end position="152"/>
    </location>
</feature>
<sequence>MSSSKRITKELNDCLTSPPPSITITLPSESNISLWHITLTAPPESIYSGGKFGLIVQFPPEYPFKPPTITFATRIYHPNITNETNGSICLSLLKTDNWKPSTKIVTVLEAIRQLLVEPQPDDPLETRIAEQYKNERKEFEKEARAYVGRYAKGPVKFGTETGAATTGGEGQQQQQQVS</sequence>
<dbReference type="SUPFAM" id="SSF54495">
    <property type="entry name" value="UBC-like"/>
    <property type="match status" value="1"/>
</dbReference>
<reference evidence="4 5" key="1">
    <citation type="journal article" date="2023" name="bioRxiv">
        <title>High-quality genome assemblies of four members of thePodospora anserinaspecies complex.</title>
        <authorList>
            <person name="Ament-Velasquez S.L."/>
            <person name="Vogan A.A."/>
            <person name="Wallerman O."/>
            <person name="Hartmann F."/>
            <person name="Gautier V."/>
            <person name="Silar P."/>
            <person name="Giraud T."/>
            <person name="Johannesson H."/>
        </authorList>
    </citation>
    <scope>NUCLEOTIDE SEQUENCE [LARGE SCALE GENOMIC DNA]</scope>
    <source>
        <strain evidence="4 5">CBS 112042</strain>
    </source>
</reference>
<proteinExistence type="predicted"/>
<dbReference type="Proteomes" id="UP001322138">
    <property type="component" value="Unassembled WGS sequence"/>
</dbReference>
<dbReference type="PANTHER" id="PTHR24067">
    <property type="entry name" value="UBIQUITIN-CONJUGATING ENZYME E2"/>
    <property type="match status" value="1"/>
</dbReference>
<dbReference type="InterPro" id="IPR000608">
    <property type="entry name" value="UBC"/>
</dbReference>
<dbReference type="InterPro" id="IPR050113">
    <property type="entry name" value="Ub_conjugating_enzyme"/>
</dbReference>
<evidence type="ECO:0000259" key="3">
    <source>
        <dbReference type="PROSITE" id="PS50127"/>
    </source>
</evidence>
<organism evidence="4 5">
    <name type="scientific">Podospora bellae-mahoneyi</name>
    <dbReference type="NCBI Taxonomy" id="2093777"/>
    <lineage>
        <taxon>Eukaryota</taxon>
        <taxon>Fungi</taxon>
        <taxon>Dikarya</taxon>
        <taxon>Ascomycota</taxon>
        <taxon>Pezizomycotina</taxon>
        <taxon>Sordariomycetes</taxon>
        <taxon>Sordariomycetidae</taxon>
        <taxon>Sordariales</taxon>
        <taxon>Podosporaceae</taxon>
        <taxon>Podospora</taxon>
    </lineage>
</organism>